<keyword evidence="4 5" id="KW-0472">Membrane</keyword>
<organism evidence="7 8">
    <name type="scientific">Clostridium perfringens</name>
    <dbReference type="NCBI Taxonomy" id="1502"/>
    <lineage>
        <taxon>Bacteria</taxon>
        <taxon>Bacillati</taxon>
        <taxon>Bacillota</taxon>
        <taxon>Clostridia</taxon>
        <taxon>Eubacteriales</taxon>
        <taxon>Clostridiaceae</taxon>
        <taxon>Clostridium</taxon>
    </lineage>
</organism>
<feature type="transmembrane region" description="Helical" evidence="5">
    <location>
        <begin position="97"/>
        <end position="116"/>
    </location>
</feature>
<feature type="transmembrane region" description="Helical" evidence="5">
    <location>
        <begin position="128"/>
        <end position="148"/>
    </location>
</feature>
<proteinExistence type="predicted"/>
<dbReference type="AlphaFoldDB" id="A0A127EIA8"/>
<keyword evidence="3 5" id="KW-1133">Transmembrane helix</keyword>
<reference evidence="7 8" key="1">
    <citation type="journal article" date="2016" name="PLoS ONE">
        <title>Plasmid Characterization and Chromosome Analysis of Two netF+ Clostridium perfringens Isolates Associated with Foal and Canine Necrotizing Enteritis.</title>
        <authorList>
            <person name="Mehdizadeh Gohari I."/>
            <person name="Kropinski A.M."/>
            <person name="Weese S.J."/>
            <person name="Parreira V.R."/>
            <person name="Whitehead A.E."/>
            <person name="Boerlin P."/>
            <person name="Prescott J.F."/>
        </authorList>
    </citation>
    <scope>NUCLEOTIDE SEQUENCE [LARGE SCALE GENOMIC DNA]</scope>
    <source>
        <strain evidence="7 8">JP838</strain>
    </source>
</reference>
<sequence length="263" mass="30565">MNIWNKLERKFGDFYIRNLITYIISFNAIIYIMMYTSIRKESILNLVLVPDLVLKGEVWRLLTFIFIPPMTSPLFIVFALYFYYIAGISLERELGGFKFNIYYLIGVLSTIIISFLTDTPATSAYINLSLFLAFAKIAPDFELLFLFIIPIKVKYLAMLNWGVIIWNLITVNSIGGKLLVLAPVINYLIFFGKDVLKGTVSTSKNYYRKKSFENKVKKSDHRHRCKVCGITDLDDPNMEFRYCSKCSGNKCYCMNHIKNHEHK</sequence>
<evidence type="ECO:0000256" key="5">
    <source>
        <dbReference type="SAM" id="Phobius"/>
    </source>
</evidence>
<gene>
    <name evidence="7" type="ORF">JFP838_07980</name>
</gene>
<accession>A0A127EIA8</accession>
<evidence type="ECO:0000256" key="3">
    <source>
        <dbReference type="ARBA" id="ARBA00022989"/>
    </source>
</evidence>
<dbReference type="GO" id="GO:0016020">
    <property type="term" value="C:membrane"/>
    <property type="evidence" value="ECO:0007669"/>
    <property type="project" value="UniProtKB-SubCell"/>
</dbReference>
<dbReference type="Pfam" id="PF01694">
    <property type="entry name" value="Rhomboid"/>
    <property type="match status" value="1"/>
</dbReference>
<feature type="transmembrane region" description="Helical" evidence="5">
    <location>
        <begin position="58"/>
        <end position="85"/>
    </location>
</feature>
<evidence type="ECO:0000313" key="7">
    <source>
        <dbReference type="EMBL" id="AMN35691.1"/>
    </source>
</evidence>
<evidence type="ECO:0000256" key="2">
    <source>
        <dbReference type="ARBA" id="ARBA00022692"/>
    </source>
</evidence>
<dbReference type="PATRIC" id="fig|1502.177.peg.1633"/>
<dbReference type="GO" id="GO:0004252">
    <property type="term" value="F:serine-type endopeptidase activity"/>
    <property type="evidence" value="ECO:0007669"/>
    <property type="project" value="InterPro"/>
</dbReference>
<dbReference type="Gene3D" id="1.20.1540.10">
    <property type="entry name" value="Rhomboid-like"/>
    <property type="match status" value="1"/>
</dbReference>
<evidence type="ECO:0000256" key="1">
    <source>
        <dbReference type="ARBA" id="ARBA00004141"/>
    </source>
</evidence>
<comment type="subcellular location">
    <subcellularLocation>
        <location evidence="1">Membrane</location>
        <topology evidence="1">Multi-pass membrane protein</topology>
    </subcellularLocation>
</comment>
<keyword evidence="2 5" id="KW-0812">Transmembrane</keyword>
<feature type="domain" description="Peptidase S54 rhomboid" evidence="6">
    <location>
        <begin position="56"/>
        <end position="165"/>
    </location>
</feature>
<name>A0A127EIA8_CLOPF</name>
<dbReference type="EMBL" id="CP010994">
    <property type="protein sequence ID" value="AMN35691.1"/>
    <property type="molecule type" value="Genomic_DNA"/>
</dbReference>
<dbReference type="OrthoDB" id="9778756at2"/>
<dbReference type="InterPro" id="IPR022764">
    <property type="entry name" value="Peptidase_S54_rhomboid_dom"/>
</dbReference>
<feature type="transmembrane region" description="Helical" evidence="5">
    <location>
        <begin position="20"/>
        <end position="38"/>
    </location>
</feature>
<dbReference type="Proteomes" id="UP000070260">
    <property type="component" value="Chromosome"/>
</dbReference>
<evidence type="ECO:0000256" key="4">
    <source>
        <dbReference type="ARBA" id="ARBA00023136"/>
    </source>
</evidence>
<protein>
    <submittedName>
        <fullName evidence="7">Membrane protein</fullName>
    </submittedName>
</protein>
<dbReference type="InterPro" id="IPR035952">
    <property type="entry name" value="Rhomboid-like_sf"/>
</dbReference>
<evidence type="ECO:0000259" key="6">
    <source>
        <dbReference type="Pfam" id="PF01694"/>
    </source>
</evidence>
<feature type="transmembrane region" description="Helical" evidence="5">
    <location>
        <begin position="155"/>
        <end position="174"/>
    </location>
</feature>
<evidence type="ECO:0000313" key="8">
    <source>
        <dbReference type="Proteomes" id="UP000070260"/>
    </source>
</evidence>
<dbReference type="SUPFAM" id="SSF144091">
    <property type="entry name" value="Rhomboid-like"/>
    <property type="match status" value="1"/>
</dbReference>
<dbReference type="RefSeq" id="WP_061427969.1">
    <property type="nucleotide sequence ID" value="NZ_CATNZO010000001.1"/>
</dbReference>